<keyword evidence="1 6" id="KW-0963">Cytoplasm</keyword>
<dbReference type="InterPro" id="IPR043129">
    <property type="entry name" value="ATPase_NBD"/>
</dbReference>
<dbReference type="PANTHER" id="PTHR42749">
    <property type="entry name" value="CELL SHAPE-DETERMINING PROTEIN MREB"/>
    <property type="match status" value="1"/>
</dbReference>
<organism evidence="7 8">
    <name type="scientific">Facklamia languida CCUG 37842</name>
    <dbReference type="NCBI Taxonomy" id="883113"/>
    <lineage>
        <taxon>Bacteria</taxon>
        <taxon>Bacillati</taxon>
        <taxon>Bacillota</taxon>
        <taxon>Bacilli</taxon>
        <taxon>Lactobacillales</taxon>
        <taxon>Aerococcaceae</taxon>
        <taxon>Facklamia</taxon>
    </lineage>
</organism>
<dbReference type="Proteomes" id="UP000006190">
    <property type="component" value="Unassembled WGS sequence"/>
</dbReference>
<dbReference type="eggNOG" id="COG1077">
    <property type="taxonomic scope" value="Bacteria"/>
</dbReference>
<evidence type="ECO:0000256" key="6">
    <source>
        <dbReference type="HAMAP-Rule" id="MF_02207"/>
    </source>
</evidence>
<keyword evidence="3 6" id="KW-0067">ATP-binding</keyword>
<reference evidence="7 8" key="1">
    <citation type="submission" date="2012-01" db="EMBL/GenBank/DDBJ databases">
        <title>The Genome Sequence of Facklamia languida CCUG 37842.</title>
        <authorList>
            <consortium name="The Broad Institute Genome Sequencing Platform"/>
            <person name="Earl A."/>
            <person name="Ward D."/>
            <person name="Feldgarden M."/>
            <person name="Gevers D."/>
            <person name="Huys G."/>
            <person name="Young S.K."/>
            <person name="Zeng Q."/>
            <person name="Gargeya S."/>
            <person name="Fitzgerald M."/>
            <person name="Haas B."/>
            <person name="Abouelleil A."/>
            <person name="Alvarado L."/>
            <person name="Arachchi H.M."/>
            <person name="Berlin A."/>
            <person name="Chapman S.B."/>
            <person name="Gearin G."/>
            <person name="Goldberg J."/>
            <person name="Griggs A."/>
            <person name="Gujja S."/>
            <person name="Hansen M."/>
            <person name="Heiman D."/>
            <person name="Howarth C."/>
            <person name="Larimer J."/>
            <person name="Lui A."/>
            <person name="MacDonald P.J.P."/>
            <person name="McCowen C."/>
            <person name="Montmayeur A."/>
            <person name="Murphy C."/>
            <person name="Neiman D."/>
            <person name="Pearson M."/>
            <person name="Priest M."/>
            <person name="Roberts A."/>
            <person name="Saif S."/>
            <person name="Shea T."/>
            <person name="Sisk P."/>
            <person name="Stolte C."/>
            <person name="Sykes S."/>
            <person name="Wortman J."/>
            <person name="Nusbaum C."/>
            <person name="Birren B."/>
        </authorList>
    </citation>
    <scope>NUCLEOTIDE SEQUENCE [LARGE SCALE GENOMIC DNA]</scope>
    <source>
        <strain evidence="7 8">CCUG 37842</strain>
    </source>
</reference>
<dbReference type="GO" id="GO:0005524">
    <property type="term" value="F:ATP binding"/>
    <property type="evidence" value="ECO:0007669"/>
    <property type="project" value="UniProtKB-KW"/>
</dbReference>
<evidence type="ECO:0000256" key="3">
    <source>
        <dbReference type="ARBA" id="ARBA00022840"/>
    </source>
</evidence>
<dbReference type="HAMAP" id="MF_02207">
    <property type="entry name" value="MreB"/>
    <property type="match status" value="1"/>
</dbReference>
<evidence type="ECO:0000313" key="7">
    <source>
        <dbReference type="EMBL" id="EHR38052.1"/>
    </source>
</evidence>
<accession>H3NGZ7</accession>
<dbReference type="GO" id="GO:0000902">
    <property type="term" value="P:cell morphogenesis"/>
    <property type="evidence" value="ECO:0007669"/>
    <property type="project" value="InterPro"/>
</dbReference>
<comment type="subunit">
    <text evidence="6">Forms polymers.</text>
</comment>
<protein>
    <recommendedName>
        <fullName evidence="6">Cell shape-determining protein MreB</fullName>
    </recommendedName>
</protein>
<dbReference type="GO" id="GO:0008360">
    <property type="term" value="P:regulation of cell shape"/>
    <property type="evidence" value="ECO:0007669"/>
    <property type="project" value="UniProtKB-UniRule"/>
</dbReference>
<keyword evidence="8" id="KW-1185">Reference proteome</keyword>
<name>H3NGZ7_9LACT</name>
<dbReference type="NCBIfam" id="NF010539">
    <property type="entry name" value="PRK13927.1"/>
    <property type="match status" value="1"/>
</dbReference>
<feature type="binding site" evidence="6">
    <location>
        <begin position="288"/>
        <end position="291"/>
    </location>
    <ligand>
        <name>ATP</name>
        <dbReference type="ChEBI" id="CHEBI:30616"/>
    </ligand>
</feature>
<dbReference type="SUPFAM" id="SSF53067">
    <property type="entry name" value="Actin-like ATPase domain"/>
    <property type="match status" value="2"/>
</dbReference>
<dbReference type="InterPro" id="IPR004000">
    <property type="entry name" value="Actin"/>
</dbReference>
<gene>
    <name evidence="6" type="primary">mreB</name>
    <name evidence="7" type="ORF">HMPREF9708_00136</name>
</gene>
<evidence type="ECO:0000256" key="1">
    <source>
        <dbReference type="ARBA" id="ARBA00022490"/>
    </source>
</evidence>
<keyword evidence="2 6" id="KW-0547">Nucleotide-binding</keyword>
<feature type="binding site" evidence="6">
    <location>
        <begin position="206"/>
        <end position="209"/>
    </location>
    <ligand>
        <name>ATP</name>
        <dbReference type="ChEBI" id="CHEBI:30616"/>
    </ligand>
</feature>
<evidence type="ECO:0000256" key="4">
    <source>
        <dbReference type="ARBA" id="ARBA00022960"/>
    </source>
</evidence>
<dbReference type="Gene3D" id="3.30.420.40">
    <property type="match status" value="3"/>
</dbReference>
<comment type="caution">
    <text evidence="7">The sequence shown here is derived from an EMBL/GenBank/DDBJ whole genome shotgun (WGS) entry which is preliminary data.</text>
</comment>
<dbReference type="Pfam" id="PF06723">
    <property type="entry name" value="MreB_Mbl"/>
    <property type="match status" value="1"/>
</dbReference>
<dbReference type="PRINTS" id="PR01652">
    <property type="entry name" value="SHAPEPROTEIN"/>
</dbReference>
<evidence type="ECO:0000313" key="8">
    <source>
        <dbReference type="Proteomes" id="UP000006190"/>
    </source>
</evidence>
<dbReference type="SMART" id="SM00268">
    <property type="entry name" value="ACTIN"/>
    <property type="match status" value="1"/>
</dbReference>
<dbReference type="PATRIC" id="fig|883113.3.peg.133"/>
<dbReference type="RefSeq" id="WP_006308001.1">
    <property type="nucleotide sequence ID" value="NZ_JH601133.1"/>
</dbReference>
<dbReference type="OrthoDB" id="9768127at2"/>
<evidence type="ECO:0000256" key="2">
    <source>
        <dbReference type="ARBA" id="ARBA00022741"/>
    </source>
</evidence>
<dbReference type="CDD" id="cd10225">
    <property type="entry name" value="ASKHA_NBD_MreB-like"/>
    <property type="match status" value="1"/>
</dbReference>
<comment type="subcellular location">
    <subcellularLocation>
        <location evidence="6">Cytoplasm</location>
    </subcellularLocation>
    <text evidence="6">Membrane-associated.</text>
</comment>
<dbReference type="InterPro" id="IPR004753">
    <property type="entry name" value="MreB"/>
</dbReference>
<dbReference type="InterPro" id="IPR056546">
    <property type="entry name" value="MreB_MamK-like"/>
</dbReference>
<dbReference type="HOGENOM" id="CLU_052037_0_0_9"/>
<dbReference type="EMBL" id="AGEG01000002">
    <property type="protein sequence ID" value="EHR38052.1"/>
    <property type="molecule type" value="Genomic_DNA"/>
</dbReference>
<dbReference type="AlphaFoldDB" id="H3NGZ7"/>
<comment type="similarity">
    <text evidence="5 6">Belongs to the FtsA/MreB family.</text>
</comment>
<proteinExistence type="inferred from homology"/>
<dbReference type="GO" id="GO:0005737">
    <property type="term" value="C:cytoplasm"/>
    <property type="evidence" value="ECO:0007669"/>
    <property type="project" value="UniProtKB-SubCell"/>
</dbReference>
<feature type="binding site" evidence="6">
    <location>
        <begin position="15"/>
        <end position="17"/>
    </location>
    <ligand>
        <name>ATP</name>
        <dbReference type="ChEBI" id="CHEBI:30616"/>
    </ligand>
</feature>
<keyword evidence="4 6" id="KW-0133">Cell shape</keyword>
<evidence type="ECO:0000256" key="5">
    <source>
        <dbReference type="ARBA" id="ARBA00023458"/>
    </source>
</evidence>
<dbReference type="PANTHER" id="PTHR42749:SF1">
    <property type="entry name" value="CELL SHAPE-DETERMINING PROTEIN MREB"/>
    <property type="match status" value="1"/>
</dbReference>
<sequence length="341" mass="36343">MAVFGKQRLGIDLGTANTVICIAGKGIVLRQPTLVAIDKESGAIEAYGKEAYRLQGRTSDSYEMIHPIQRGVIANMSVTKQLLAHFINQAINLSLSKPEIVISAPSNISKVERKAVIDAIRSLGVNRAMIVEEPFAAAIGAGMAIEEPRGKMVVDIGGGTTDIATLSYGEIVKSLTVESAGSAMNDAIKDAVRQDYHLIIGDYTAETLKIVMGNANYQEPEDQDHLIVSGQKMGAGVPARAKISAAMVAQAVNHGMVPIINGIKQVFEQTPPELAADIMETGIVLTGGSALLKRLPERIQAEIGVPTRLANLPLDSVALGTGRLFDELTRQSAVIEQKLRL</sequence>
<feature type="binding site" evidence="6">
    <location>
        <begin position="158"/>
        <end position="160"/>
    </location>
    <ligand>
        <name>ATP</name>
        <dbReference type="ChEBI" id="CHEBI:30616"/>
    </ligand>
</feature>
<dbReference type="STRING" id="883113.HMPREF9708_00136"/>
<comment type="function">
    <text evidence="6">Forms membrane-associated dynamic filaments that are essential for cell shape determination. Acts by regulating cell wall synthesis and cell elongation, and thus cell shape. A feedback loop between cell geometry and MreB localization may maintain elongated cell shape by targeting cell wall growth to regions of negative cell wall curvature.</text>
</comment>